<protein>
    <submittedName>
        <fullName evidence="12">Mitochondrial carrier protein</fullName>
    </submittedName>
</protein>
<accession>A0A0F8UKM1</accession>
<dbReference type="STRING" id="308745.A0A0F8UKM1"/>
<dbReference type="EMBL" id="JZBS01002116">
    <property type="protein sequence ID" value="KKK20103.1"/>
    <property type="molecule type" value="Genomic_DNA"/>
</dbReference>
<proteinExistence type="inferred from homology"/>
<dbReference type="PANTHER" id="PTHR45624:SF10">
    <property type="entry name" value="SLC (SOLUTE CARRIER) HOMOLOG"/>
    <property type="match status" value="1"/>
</dbReference>
<feature type="repeat" description="Solcar" evidence="10">
    <location>
        <begin position="234"/>
        <end position="334"/>
    </location>
</feature>
<keyword evidence="5" id="KW-0677">Repeat</keyword>
<gene>
    <name evidence="12" type="ORF">ARAM_000813</name>
</gene>
<keyword evidence="13" id="KW-1185">Reference proteome</keyword>
<feature type="repeat" description="Solcar" evidence="10">
    <location>
        <begin position="43"/>
        <end position="125"/>
    </location>
</feature>
<feature type="repeat" description="Solcar" evidence="10">
    <location>
        <begin position="139"/>
        <end position="223"/>
    </location>
</feature>
<evidence type="ECO:0000256" key="7">
    <source>
        <dbReference type="ARBA" id="ARBA00022989"/>
    </source>
</evidence>
<dbReference type="InterPro" id="IPR050567">
    <property type="entry name" value="Mitochondrial_Carrier"/>
</dbReference>
<dbReference type="PROSITE" id="PS50920">
    <property type="entry name" value="SOLCAR"/>
    <property type="match status" value="3"/>
</dbReference>
<reference evidence="12 13" key="1">
    <citation type="submission" date="2015-02" db="EMBL/GenBank/DDBJ databases">
        <title>Draft Genome Sequences of Two Closely-Related Aflatoxigenic Aspergillus Species Obtained from the Cote d'Ivoire.</title>
        <authorList>
            <person name="Moore G.G."/>
            <person name="Beltz S.B."/>
            <person name="Mack B.M."/>
        </authorList>
    </citation>
    <scope>NUCLEOTIDE SEQUENCE [LARGE SCALE GENOMIC DNA]</scope>
    <source>
        <strain evidence="12 13">SRRC1468</strain>
    </source>
</reference>
<evidence type="ECO:0000256" key="3">
    <source>
        <dbReference type="ARBA" id="ARBA00022448"/>
    </source>
</evidence>
<keyword evidence="8" id="KW-0496">Mitochondrion</keyword>
<dbReference type="Gene3D" id="1.50.40.10">
    <property type="entry name" value="Mitochondrial carrier domain"/>
    <property type="match status" value="1"/>
</dbReference>
<dbReference type="OrthoDB" id="193856at2759"/>
<evidence type="ECO:0000256" key="10">
    <source>
        <dbReference type="PROSITE-ProRule" id="PRU00282"/>
    </source>
</evidence>
<evidence type="ECO:0000256" key="2">
    <source>
        <dbReference type="ARBA" id="ARBA00006375"/>
    </source>
</evidence>
<name>A0A0F8UKM1_9EURO</name>
<dbReference type="SUPFAM" id="SSF103506">
    <property type="entry name" value="Mitochondrial carrier"/>
    <property type="match status" value="1"/>
</dbReference>
<dbReference type="GO" id="GO:0022857">
    <property type="term" value="F:transmembrane transporter activity"/>
    <property type="evidence" value="ECO:0007669"/>
    <property type="project" value="TreeGrafter"/>
</dbReference>
<keyword evidence="4 10" id="KW-0812">Transmembrane</keyword>
<sequence>MAKAVVSFGFTRVAILARQTPNPQDLEFVTTCLALRFLVSVCVSMSSDFWAGYISGAIGIIIGNPLDLLKVRLQASRATDGVVSPRQLGQFETASSLVRGAAAPILGYGALNALLFVAYNRSLMILDPSITDPTNPSNCALYKLWLAGAVGGVASWTVSSPTEFIKCRAQLDARPGVSSWTIAKDIIRNHGWRGLYYAGGITCARDSIGYGFYFWSYEYCKRLMSSGDDESSNYLAMKVLLCGGIAGIVTWASVFPLDVIKTRLQASTIEPHVEDRPLLQSQRNRRTLNAYQLTREVYTTEGVKAFYRGLGVCSLRAFIVNAAQWATYEWLMKYFQSPAWSKTFDHLP</sequence>
<keyword evidence="7" id="KW-1133">Transmembrane helix</keyword>
<comment type="similarity">
    <text evidence="2 11">Belongs to the mitochondrial carrier (TC 2.A.29) family.</text>
</comment>
<dbReference type="InterPro" id="IPR018108">
    <property type="entry name" value="MCP_transmembrane"/>
</dbReference>
<dbReference type="Pfam" id="PF00153">
    <property type="entry name" value="Mito_carr"/>
    <property type="match status" value="3"/>
</dbReference>
<evidence type="ECO:0000313" key="12">
    <source>
        <dbReference type="EMBL" id="KKK20103.1"/>
    </source>
</evidence>
<evidence type="ECO:0000256" key="4">
    <source>
        <dbReference type="ARBA" id="ARBA00022692"/>
    </source>
</evidence>
<evidence type="ECO:0000256" key="5">
    <source>
        <dbReference type="ARBA" id="ARBA00022737"/>
    </source>
</evidence>
<dbReference type="InterPro" id="IPR002067">
    <property type="entry name" value="MCP"/>
</dbReference>
<evidence type="ECO:0000313" key="13">
    <source>
        <dbReference type="Proteomes" id="UP000034291"/>
    </source>
</evidence>
<evidence type="ECO:0000256" key="1">
    <source>
        <dbReference type="ARBA" id="ARBA00004448"/>
    </source>
</evidence>
<keyword evidence="3 11" id="KW-0813">Transport</keyword>
<comment type="caution">
    <text evidence="12">The sequence shown here is derived from an EMBL/GenBank/DDBJ whole genome shotgun (WGS) entry which is preliminary data.</text>
</comment>
<keyword evidence="9 10" id="KW-0472">Membrane</keyword>
<dbReference type="InterPro" id="IPR023395">
    <property type="entry name" value="MCP_dom_sf"/>
</dbReference>
<dbReference type="PANTHER" id="PTHR45624">
    <property type="entry name" value="MITOCHONDRIAL BASIC AMINO ACIDS TRANSPORTER-RELATED"/>
    <property type="match status" value="1"/>
</dbReference>
<dbReference type="GO" id="GO:0005743">
    <property type="term" value="C:mitochondrial inner membrane"/>
    <property type="evidence" value="ECO:0007669"/>
    <property type="project" value="UniProtKB-SubCell"/>
</dbReference>
<evidence type="ECO:0000256" key="11">
    <source>
        <dbReference type="RuleBase" id="RU000488"/>
    </source>
</evidence>
<dbReference type="AlphaFoldDB" id="A0A0F8UKM1"/>
<evidence type="ECO:0000256" key="9">
    <source>
        <dbReference type="ARBA" id="ARBA00023136"/>
    </source>
</evidence>
<comment type="subcellular location">
    <subcellularLocation>
        <location evidence="1">Mitochondrion inner membrane</location>
        <topology evidence="1">Multi-pass membrane protein</topology>
    </subcellularLocation>
</comment>
<dbReference type="FunFam" id="1.50.40.10:FF:000184">
    <property type="entry name" value="Mitochondrial carrier protein, putative (AFU_orthologue AFUA_6G12900)"/>
    <property type="match status" value="1"/>
</dbReference>
<evidence type="ECO:0000256" key="8">
    <source>
        <dbReference type="ARBA" id="ARBA00023128"/>
    </source>
</evidence>
<dbReference type="Proteomes" id="UP000034291">
    <property type="component" value="Unassembled WGS sequence"/>
</dbReference>
<evidence type="ECO:0000256" key="6">
    <source>
        <dbReference type="ARBA" id="ARBA00022792"/>
    </source>
</evidence>
<organism evidence="12 13">
    <name type="scientific">Aspergillus rambellii</name>
    <dbReference type="NCBI Taxonomy" id="308745"/>
    <lineage>
        <taxon>Eukaryota</taxon>
        <taxon>Fungi</taxon>
        <taxon>Dikarya</taxon>
        <taxon>Ascomycota</taxon>
        <taxon>Pezizomycotina</taxon>
        <taxon>Eurotiomycetes</taxon>
        <taxon>Eurotiomycetidae</taxon>
        <taxon>Eurotiales</taxon>
        <taxon>Aspergillaceae</taxon>
        <taxon>Aspergillus</taxon>
        <taxon>Aspergillus subgen. Nidulantes</taxon>
    </lineage>
</organism>
<keyword evidence="6" id="KW-0999">Mitochondrion inner membrane</keyword>
<dbReference type="PRINTS" id="PR00926">
    <property type="entry name" value="MITOCARRIER"/>
</dbReference>